<dbReference type="InterPro" id="IPR003961">
    <property type="entry name" value="FN3_dom"/>
</dbReference>
<keyword evidence="1" id="KW-0326">Glycosidase</keyword>
<dbReference type="InterPro" id="IPR036116">
    <property type="entry name" value="FN3_sf"/>
</dbReference>
<evidence type="ECO:0000256" key="1">
    <source>
        <dbReference type="ARBA" id="ARBA00023295"/>
    </source>
</evidence>
<comment type="caution">
    <text evidence="6">The sequence shown here is derived from an EMBL/GenBank/DDBJ whole genome shotgun (WGS) entry which is preliminary data.</text>
</comment>
<gene>
    <name evidence="6" type="ORF">GSF22_30830</name>
</gene>
<proteinExistence type="predicted"/>
<keyword evidence="2" id="KW-0119">Carbohydrate metabolism</keyword>
<dbReference type="InterPro" id="IPR013783">
    <property type="entry name" value="Ig-like_fold"/>
</dbReference>
<feature type="compositionally biased region" description="Pro residues" evidence="3">
    <location>
        <begin position="1"/>
        <end position="25"/>
    </location>
</feature>
<dbReference type="PROSITE" id="PS50853">
    <property type="entry name" value="FN3"/>
    <property type="match status" value="1"/>
</dbReference>
<evidence type="ECO:0000313" key="7">
    <source>
        <dbReference type="Proteomes" id="UP000823521"/>
    </source>
</evidence>
<keyword evidence="4" id="KW-1133">Transmembrane helix</keyword>
<dbReference type="Proteomes" id="UP000823521">
    <property type="component" value="Unassembled WGS sequence"/>
</dbReference>
<feature type="region of interest" description="Disordered" evidence="3">
    <location>
        <begin position="1"/>
        <end position="65"/>
    </location>
</feature>
<protein>
    <recommendedName>
        <fullName evidence="5">Fibronectin type-III domain-containing protein</fullName>
    </recommendedName>
</protein>
<name>A0ABS3W0N6_MICEH</name>
<sequence>MPHPPTRPTATPPHPGQPTPTPPHPGRQTSAPPHHGRPMSAPPHPGHTSDGYPPSGAYPQQPAGSRGRTATVIAGAAAAVAVLAVVGAVLVVVDVLGDKSEPAPPAAGPSTTSPAAPPSAAPTVDGAPPTDLRLRDDSSTITISWRDPSGGAVPFVVAGGRSGQKLGAMATIDPGQSSYTINGLNPRVDYCFTILAVYSTNTYATSGQVCTNRGTSAAPR</sequence>
<organism evidence="6 7">
    <name type="scientific">Micromonospora echinofusca</name>
    <dbReference type="NCBI Taxonomy" id="47858"/>
    <lineage>
        <taxon>Bacteria</taxon>
        <taxon>Bacillati</taxon>
        <taxon>Actinomycetota</taxon>
        <taxon>Actinomycetes</taxon>
        <taxon>Micromonosporales</taxon>
        <taxon>Micromonosporaceae</taxon>
        <taxon>Micromonospora</taxon>
    </lineage>
</organism>
<keyword evidence="4" id="KW-0812">Transmembrane</keyword>
<dbReference type="EMBL" id="WVUH01000462">
    <property type="protein sequence ID" value="MBO4210355.1"/>
    <property type="molecule type" value="Genomic_DNA"/>
</dbReference>
<keyword evidence="1" id="KW-0378">Hydrolase</keyword>
<dbReference type="Gene3D" id="2.60.40.10">
    <property type="entry name" value="Immunoglobulins"/>
    <property type="match status" value="1"/>
</dbReference>
<reference evidence="6 7" key="1">
    <citation type="submission" date="2019-12" db="EMBL/GenBank/DDBJ databases">
        <title>Whole genome sequencing of endophytic Actinobacterium Micromonospora sp. MPMI6T.</title>
        <authorList>
            <person name="Evv R."/>
            <person name="Podile A.R."/>
        </authorList>
    </citation>
    <scope>NUCLEOTIDE SEQUENCE [LARGE SCALE GENOMIC DNA]</scope>
    <source>
        <strain evidence="6 7">MPMI6</strain>
    </source>
</reference>
<dbReference type="SUPFAM" id="SSF49265">
    <property type="entry name" value="Fibronectin type III"/>
    <property type="match status" value="1"/>
</dbReference>
<dbReference type="CDD" id="cd00063">
    <property type="entry name" value="FN3"/>
    <property type="match status" value="1"/>
</dbReference>
<evidence type="ECO:0000313" key="6">
    <source>
        <dbReference type="EMBL" id="MBO4210355.1"/>
    </source>
</evidence>
<keyword evidence="2" id="KW-0624">Polysaccharide degradation</keyword>
<keyword evidence="4" id="KW-0472">Membrane</keyword>
<evidence type="ECO:0000259" key="5">
    <source>
        <dbReference type="PROSITE" id="PS50853"/>
    </source>
</evidence>
<evidence type="ECO:0000256" key="3">
    <source>
        <dbReference type="SAM" id="MobiDB-lite"/>
    </source>
</evidence>
<feature type="transmembrane region" description="Helical" evidence="4">
    <location>
        <begin position="70"/>
        <end position="93"/>
    </location>
</feature>
<dbReference type="SMART" id="SM00060">
    <property type="entry name" value="FN3"/>
    <property type="match status" value="1"/>
</dbReference>
<accession>A0ABS3W0N6</accession>
<feature type="domain" description="Fibronectin type-III" evidence="5">
    <location>
        <begin position="128"/>
        <end position="218"/>
    </location>
</feature>
<dbReference type="Pfam" id="PF00041">
    <property type="entry name" value="fn3"/>
    <property type="match status" value="1"/>
</dbReference>
<evidence type="ECO:0000256" key="2">
    <source>
        <dbReference type="ARBA" id="ARBA00023326"/>
    </source>
</evidence>
<feature type="region of interest" description="Disordered" evidence="3">
    <location>
        <begin position="101"/>
        <end position="131"/>
    </location>
</feature>
<keyword evidence="7" id="KW-1185">Reference proteome</keyword>
<evidence type="ECO:0000256" key="4">
    <source>
        <dbReference type="SAM" id="Phobius"/>
    </source>
</evidence>